<dbReference type="EMBL" id="QGKV02000299">
    <property type="protein sequence ID" value="KAF3597741.1"/>
    <property type="molecule type" value="Genomic_DNA"/>
</dbReference>
<proteinExistence type="predicted"/>
<sequence length="129" mass="14080">MGRTNVAIHGTPMKPVSTLHLPSRLSWPLRVESCLLPSLLVICVCSQDTEEAKDVFIHDQTLPMGRALLPPSVPIKLPFYTYLPSRLSQPLEVGSRLLSSSINICVCSQALEDSLGVNNTNQNPSKGRS</sequence>
<gene>
    <name evidence="1" type="ORF">DY000_02020788</name>
</gene>
<name>A0ABQ7EMQ7_BRACR</name>
<evidence type="ECO:0000313" key="1">
    <source>
        <dbReference type="EMBL" id="KAF3597741.1"/>
    </source>
</evidence>
<comment type="caution">
    <text evidence="1">The sequence shown here is derived from an EMBL/GenBank/DDBJ whole genome shotgun (WGS) entry which is preliminary data.</text>
</comment>
<accession>A0ABQ7EMQ7</accession>
<protein>
    <submittedName>
        <fullName evidence="1">Uncharacterized protein</fullName>
    </submittedName>
</protein>
<keyword evidence="2" id="KW-1185">Reference proteome</keyword>
<evidence type="ECO:0000313" key="2">
    <source>
        <dbReference type="Proteomes" id="UP000266723"/>
    </source>
</evidence>
<organism evidence="1 2">
    <name type="scientific">Brassica cretica</name>
    <name type="common">Mustard</name>
    <dbReference type="NCBI Taxonomy" id="69181"/>
    <lineage>
        <taxon>Eukaryota</taxon>
        <taxon>Viridiplantae</taxon>
        <taxon>Streptophyta</taxon>
        <taxon>Embryophyta</taxon>
        <taxon>Tracheophyta</taxon>
        <taxon>Spermatophyta</taxon>
        <taxon>Magnoliopsida</taxon>
        <taxon>eudicotyledons</taxon>
        <taxon>Gunneridae</taxon>
        <taxon>Pentapetalae</taxon>
        <taxon>rosids</taxon>
        <taxon>malvids</taxon>
        <taxon>Brassicales</taxon>
        <taxon>Brassicaceae</taxon>
        <taxon>Brassiceae</taxon>
        <taxon>Brassica</taxon>
    </lineage>
</organism>
<reference evidence="1 2" key="1">
    <citation type="journal article" date="2020" name="BMC Genomics">
        <title>Intraspecific diversification of the crop wild relative Brassica cretica Lam. using demographic model selection.</title>
        <authorList>
            <person name="Kioukis A."/>
            <person name="Michalopoulou V.A."/>
            <person name="Briers L."/>
            <person name="Pirintsos S."/>
            <person name="Studholme D.J."/>
            <person name="Pavlidis P."/>
            <person name="Sarris P.F."/>
        </authorList>
    </citation>
    <scope>NUCLEOTIDE SEQUENCE [LARGE SCALE GENOMIC DNA]</scope>
    <source>
        <strain evidence="2">cv. PFS-1207/04</strain>
    </source>
</reference>
<dbReference type="Proteomes" id="UP000266723">
    <property type="component" value="Unassembled WGS sequence"/>
</dbReference>